<dbReference type="RefSeq" id="WP_236862731.1">
    <property type="nucleotide sequence ID" value="NZ_BAABAZ010000006.1"/>
</dbReference>
<proteinExistence type="predicted"/>
<dbReference type="InterPro" id="IPR036770">
    <property type="entry name" value="Ankyrin_rpt-contain_sf"/>
</dbReference>
<organism evidence="1 2">
    <name type="scientific">Brevibacterium daeguense</name>
    <dbReference type="NCBI Taxonomy" id="909936"/>
    <lineage>
        <taxon>Bacteria</taxon>
        <taxon>Bacillati</taxon>
        <taxon>Actinomycetota</taxon>
        <taxon>Actinomycetes</taxon>
        <taxon>Micrococcales</taxon>
        <taxon>Brevibacteriaceae</taxon>
        <taxon>Brevibacterium</taxon>
    </lineage>
</organism>
<name>A0ABP8ELA0_9MICO</name>
<dbReference type="Proteomes" id="UP001501586">
    <property type="component" value="Unassembled WGS sequence"/>
</dbReference>
<protein>
    <recommendedName>
        <fullName evidence="3">Ankyrin repeat domain-containing protein</fullName>
    </recommendedName>
</protein>
<evidence type="ECO:0000313" key="2">
    <source>
        <dbReference type="Proteomes" id="UP001501586"/>
    </source>
</evidence>
<evidence type="ECO:0000313" key="1">
    <source>
        <dbReference type="EMBL" id="GAA4284749.1"/>
    </source>
</evidence>
<dbReference type="EMBL" id="BAABAZ010000006">
    <property type="protein sequence ID" value="GAA4284749.1"/>
    <property type="molecule type" value="Genomic_DNA"/>
</dbReference>
<keyword evidence="2" id="KW-1185">Reference proteome</keyword>
<sequence>MASVLYASRNGTYDEFVEQYDASSADREKLLVSALTHPEPVHRVAIATRLLDDGADIVEAERRHGAVLLSLLPALRHDSALEGPLVQRLVDGGADVNALERRGDRPINYVIRMSLPDEERGPFYRALFGSGRLDLAVPADPRQPDGPTLIEHLLANPETQKLPVLRDHLVRWAADHQSSQG</sequence>
<reference evidence="2" key="1">
    <citation type="journal article" date="2019" name="Int. J. Syst. Evol. Microbiol.">
        <title>The Global Catalogue of Microorganisms (GCM) 10K type strain sequencing project: providing services to taxonomists for standard genome sequencing and annotation.</title>
        <authorList>
            <consortium name="The Broad Institute Genomics Platform"/>
            <consortium name="The Broad Institute Genome Sequencing Center for Infectious Disease"/>
            <person name="Wu L."/>
            <person name="Ma J."/>
        </authorList>
    </citation>
    <scope>NUCLEOTIDE SEQUENCE [LARGE SCALE GENOMIC DNA]</scope>
    <source>
        <strain evidence="2">JCM 17458</strain>
    </source>
</reference>
<dbReference type="Gene3D" id="1.25.40.20">
    <property type="entry name" value="Ankyrin repeat-containing domain"/>
    <property type="match status" value="1"/>
</dbReference>
<accession>A0ABP8ELA0</accession>
<gene>
    <name evidence="1" type="ORF">GCM10022261_22800</name>
</gene>
<evidence type="ECO:0008006" key="3">
    <source>
        <dbReference type="Google" id="ProtNLM"/>
    </source>
</evidence>
<comment type="caution">
    <text evidence="1">The sequence shown here is derived from an EMBL/GenBank/DDBJ whole genome shotgun (WGS) entry which is preliminary data.</text>
</comment>